<proteinExistence type="predicted"/>
<dbReference type="AlphaFoldDB" id="A0A6D2HFT7"/>
<gene>
    <name evidence="2" type="ORF">MERR_LOCUS1328</name>
</gene>
<protein>
    <submittedName>
        <fullName evidence="2">Uncharacterized protein</fullName>
    </submittedName>
</protein>
<reference evidence="2" key="1">
    <citation type="submission" date="2020-01" db="EMBL/GenBank/DDBJ databases">
        <authorList>
            <person name="Mishra B."/>
        </authorList>
    </citation>
    <scope>NUCLEOTIDE SEQUENCE [LARGE SCALE GENOMIC DNA]</scope>
</reference>
<organism evidence="2 3">
    <name type="scientific">Microthlaspi erraticum</name>
    <dbReference type="NCBI Taxonomy" id="1685480"/>
    <lineage>
        <taxon>Eukaryota</taxon>
        <taxon>Viridiplantae</taxon>
        <taxon>Streptophyta</taxon>
        <taxon>Embryophyta</taxon>
        <taxon>Tracheophyta</taxon>
        <taxon>Spermatophyta</taxon>
        <taxon>Magnoliopsida</taxon>
        <taxon>eudicotyledons</taxon>
        <taxon>Gunneridae</taxon>
        <taxon>Pentapetalae</taxon>
        <taxon>rosids</taxon>
        <taxon>malvids</taxon>
        <taxon>Brassicales</taxon>
        <taxon>Brassicaceae</taxon>
        <taxon>Coluteocarpeae</taxon>
        <taxon>Microthlaspi</taxon>
    </lineage>
</organism>
<feature type="region of interest" description="Disordered" evidence="1">
    <location>
        <begin position="58"/>
        <end position="110"/>
    </location>
</feature>
<dbReference type="Proteomes" id="UP000467841">
    <property type="component" value="Unassembled WGS sequence"/>
</dbReference>
<evidence type="ECO:0000313" key="3">
    <source>
        <dbReference type="Proteomes" id="UP000467841"/>
    </source>
</evidence>
<feature type="compositionally biased region" description="Basic and acidic residues" evidence="1">
    <location>
        <begin position="69"/>
        <end position="88"/>
    </location>
</feature>
<keyword evidence="3" id="KW-1185">Reference proteome</keyword>
<sequence>MRSRSDESERLYLTAGEDCTRQYSLRRSRGWGPQRQRARGASGLVDLGDCGDFREERRSIANRGLGGPARDEVAEENGKDRKKTEEAGRKKKLKGLLRRRSDRSRSKPRWWGESAEIETVVGLPSKNVLGSVLHFK</sequence>
<comment type="caution">
    <text evidence="2">The sequence shown here is derived from an EMBL/GenBank/DDBJ whole genome shotgun (WGS) entry which is preliminary data.</text>
</comment>
<evidence type="ECO:0000256" key="1">
    <source>
        <dbReference type="SAM" id="MobiDB-lite"/>
    </source>
</evidence>
<evidence type="ECO:0000313" key="2">
    <source>
        <dbReference type="EMBL" id="CAA7014094.1"/>
    </source>
</evidence>
<feature type="compositionally biased region" description="Basic residues" evidence="1">
    <location>
        <begin position="89"/>
        <end position="108"/>
    </location>
</feature>
<name>A0A6D2HFT7_9BRAS</name>
<dbReference type="EMBL" id="CACVBM020000088">
    <property type="protein sequence ID" value="CAA7014094.1"/>
    <property type="molecule type" value="Genomic_DNA"/>
</dbReference>
<accession>A0A6D2HFT7</accession>